<protein>
    <submittedName>
        <fullName evidence="2">Predicted protein</fullName>
    </submittedName>
</protein>
<name>D6A6Y7_STRV1</name>
<feature type="region of interest" description="Disordered" evidence="1">
    <location>
        <begin position="1"/>
        <end position="76"/>
    </location>
</feature>
<evidence type="ECO:0000313" key="2">
    <source>
        <dbReference type="EMBL" id="EFE71813.2"/>
    </source>
</evidence>
<evidence type="ECO:0000256" key="1">
    <source>
        <dbReference type="SAM" id="MobiDB-lite"/>
    </source>
</evidence>
<dbReference type="EMBL" id="DS999641">
    <property type="protein sequence ID" value="EFE71813.2"/>
    <property type="molecule type" value="Genomic_DNA"/>
</dbReference>
<proteinExistence type="predicted"/>
<organism evidence="2 3">
    <name type="scientific">Streptomyces viridosporus (strain ATCC 14672 / DSM 40746 / JCM 4963 / KCTC 9882 / NRRL B-12104 / FH 1290)</name>
    <name type="common">Streptomyces ghanaensis</name>
    <dbReference type="NCBI Taxonomy" id="566461"/>
    <lineage>
        <taxon>Bacteria</taxon>
        <taxon>Bacillati</taxon>
        <taxon>Actinomycetota</taxon>
        <taxon>Actinomycetes</taxon>
        <taxon>Kitasatosporales</taxon>
        <taxon>Streptomycetaceae</taxon>
        <taxon>Streptomyces</taxon>
    </lineage>
</organism>
<reference evidence="3" key="1">
    <citation type="submission" date="2008-12" db="EMBL/GenBank/DDBJ databases">
        <title>Annotation of Streptomyces ghanaensis ATCC 14672.</title>
        <authorList>
            <consortium name="The Broad Institute Genome Sequencing Platform"/>
            <consortium name="Broad Institute Microbial Sequencing Center"/>
            <person name="Fischbach M."/>
            <person name="Ward D."/>
            <person name="Young S."/>
            <person name="Kodira C.D."/>
            <person name="Zeng Q."/>
            <person name="Koehrsen M."/>
            <person name="Godfrey P."/>
            <person name="Alvarado L."/>
            <person name="Berlin A.M."/>
            <person name="Borenstein D."/>
            <person name="Chen Z."/>
            <person name="Engels R."/>
            <person name="Freedman E."/>
            <person name="Gellesch M."/>
            <person name="Goldberg J."/>
            <person name="Griggs A."/>
            <person name="Gujja S."/>
            <person name="Heiman D.I."/>
            <person name="Hepburn T.A."/>
            <person name="Howarth C."/>
            <person name="Jen D."/>
            <person name="Larson L."/>
            <person name="Lewis B."/>
            <person name="Mehta T."/>
            <person name="Park D."/>
            <person name="Pearson M."/>
            <person name="Roberts A."/>
            <person name="Saif S."/>
            <person name="Shea T.D."/>
            <person name="Shenoy N."/>
            <person name="Sisk P."/>
            <person name="Stolte C."/>
            <person name="Sykes S.N."/>
            <person name="Walk T."/>
            <person name="White J."/>
            <person name="Yandava C."/>
            <person name="Straight P."/>
            <person name="Clardy J."/>
            <person name="Hung D."/>
            <person name="Kolter R."/>
            <person name="Mekalanos J."/>
            <person name="Walker S."/>
            <person name="Walsh C.T."/>
            <person name="Wieland B.L.C."/>
            <person name="Ilzarbe M."/>
            <person name="Galagan J."/>
            <person name="Nusbaum C."/>
            <person name="Birren B."/>
        </authorList>
    </citation>
    <scope>NUCLEOTIDE SEQUENCE [LARGE SCALE GENOMIC DNA]</scope>
    <source>
        <strain evidence="3">ATCC 14672 / DSM 40746 / JCM 4963 / KCTC 9882 / NRRL B-12104 / FH 1290</strain>
    </source>
</reference>
<accession>D6A6Y7</accession>
<dbReference type="AlphaFoldDB" id="D6A6Y7"/>
<feature type="compositionally biased region" description="Basic and acidic residues" evidence="1">
    <location>
        <begin position="1"/>
        <end position="14"/>
    </location>
</feature>
<sequence>MSHETPESPEKDGHLVPVEASGPEQFLPPPSRRVRGFSGWNRGEPEGDVAPAGGVADGLGCDRGTRQRGNEMILKP</sequence>
<gene>
    <name evidence="2" type="ORF">SSFG_07049</name>
</gene>
<evidence type="ECO:0000313" key="3">
    <source>
        <dbReference type="Proteomes" id="UP000003824"/>
    </source>
</evidence>
<dbReference type="Proteomes" id="UP000003824">
    <property type="component" value="Unassembled WGS sequence"/>
</dbReference>